<organism evidence="14 15">
    <name type="scientific">Aquimarina spongiae</name>
    <dbReference type="NCBI Taxonomy" id="570521"/>
    <lineage>
        <taxon>Bacteria</taxon>
        <taxon>Pseudomonadati</taxon>
        <taxon>Bacteroidota</taxon>
        <taxon>Flavobacteriia</taxon>
        <taxon>Flavobacteriales</taxon>
        <taxon>Flavobacteriaceae</taxon>
        <taxon>Aquimarina</taxon>
    </lineage>
</organism>
<evidence type="ECO:0000259" key="13">
    <source>
        <dbReference type="SMART" id="SM00892"/>
    </source>
</evidence>
<keyword evidence="15" id="KW-1185">Reference proteome</keyword>
<keyword evidence="11" id="KW-0472">Membrane</keyword>
<evidence type="ECO:0000256" key="7">
    <source>
        <dbReference type="ARBA" id="ARBA00022842"/>
    </source>
</evidence>
<dbReference type="AlphaFoldDB" id="A0A1M6EG64"/>
<dbReference type="EC" id="3.1.30.-" evidence="10"/>
<dbReference type="PROSITE" id="PS01070">
    <property type="entry name" value="NUCLEASE_NON_SPEC"/>
    <property type="match status" value="1"/>
</dbReference>
<keyword evidence="11" id="KW-0812">Transmembrane</keyword>
<dbReference type="Proteomes" id="UP000184432">
    <property type="component" value="Unassembled WGS sequence"/>
</dbReference>
<keyword evidence="4 9" id="KW-0479">Metal-binding</keyword>
<dbReference type="InterPro" id="IPR001604">
    <property type="entry name" value="Endo_G_ENPP1-like_dom"/>
</dbReference>
<feature type="transmembrane region" description="Helical" evidence="11">
    <location>
        <begin position="5"/>
        <end position="21"/>
    </location>
</feature>
<dbReference type="CDD" id="cd00091">
    <property type="entry name" value="NUC"/>
    <property type="match status" value="1"/>
</dbReference>
<dbReference type="RefSeq" id="WP_073315721.1">
    <property type="nucleotide sequence ID" value="NZ_FQYP01000003.1"/>
</dbReference>
<dbReference type="GO" id="GO:0003676">
    <property type="term" value="F:nucleic acid binding"/>
    <property type="evidence" value="ECO:0007669"/>
    <property type="project" value="InterPro"/>
</dbReference>
<evidence type="ECO:0000256" key="4">
    <source>
        <dbReference type="ARBA" id="ARBA00022723"/>
    </source>
</evidence>
<dbReference type="InterPro" id="IPR044929">
    <property type="entry name" value="DNA/RNA_non-sp_Endonuclease_sf"/>
</dbReference>
<dbReference type="SMART" id="SM00892">
    <property type="entry name" value="Endonuclease_NS"/>
    <property type="match status" value="1"/>
</dbReference>
<dbReference type="PANTHER" id="PTHR13966">
    <property type="entry name" value="ENDONUCLEASE RELATED"/>
    <property type="match status" value="1"/>
</dbReference>
<dbReference type="GO" id="GO:0046872">
    <property type="term" value="F:metal ion binding"/>
    <property type="evidence" value="ECO:0007669"/>
    <property type="project" value="UniProtKB-KW"/>
</dbReference>
<dbReference type="InterPro" id="IPR018524">
    <property type="entry name" value="DNA/RNA_endonuclease_AS"/>
</dbReference>
<feature type="domain" description="ENPP1-3/EXOG-like endonuclease/phosphodiesterase" evidence="12">
    <location>
        <begin position="58"/>
        <end position="250"/>
    </location>
</feature>
<dbReference type="InterPro" id="IPR040255">
    <property type="entry name" value="Non-specific_endonuclease"/>
</dbReference>
<evidence type="ECO:0000313" key="14">
    <source>
        <dbReference type="EMBL" id="SHI84288.1"/>
    </source>
</evidence>
<comment type="similarity">
    <text evidence="2 10">Belongs to the DNA/RNA non-specific endonuclease family.</text>
</comment>
<name>A0A1M6EG64_9FLAO</name>
<dbReference type="SMART" id="SM00477">
    <property type="entry name" value="NUC"/>
    <property type="match status" value="1"/>
</dbReference>
<keyword evidence="3 10" id="KW-0540">Nuclease</keyword>
<keyword evidence="5 10" id="KW-0255">Endonuclease</keyword>
<gene>
    <name evidence="14" type="ORF">SAMN04488508_103387</name>
</gene>
<feature type="active site" description="Proton acceptor" evidence="8">
    <location>
        <position position="119"/>
    </location>
</feature>
<dbReference type="InterPro" id="IPR044925">
    <property type="entry name" value="His-Me_finger_sf"/>
</dbReference>
<evidence type="ECO:0000259" key="12">
    <source>
        <dbReference type="SMART" id="SM00477"/>
    </source>
</evidence>
<protein>
    <recommendedName>
        <fullName evidence="10">Endonuclease</fullName>
        <ecNumber evidence="10">3.1.30.-</ecNumber>
    </recommendedName>
</protein>
<dbReference type="OrthoDB" id="9811262at2"/>
<keyword evidence="6 10" id="KW-0378">Hydrolase</keyword>
<dbReference type="STRING" id="570521.SAMN04488508_103387"/>
<evidence type="ECO:0000256" key="9">
    <source>
        <dbReference type="PIRSR" id="PIRSR640255-2"/>
    </source>
</evidence>
<keyword evidence="11" id="KW-1133">Transmembrane helix</keyword>
<evidence type="ECO:0000256" key="6">
    <source>
        <dbReference type="ARBA" id="ARBA00022801"/>
    </source>
</evidence>
<keyword evidence="7" id="KW-0460">Magnesium</keyword>
<evidence type="ECO:0000256" key="1">
    <source>
        <dbReference type="ARBA" id="ARBA00001946"/>
    </source>
</evidence>
<comment type="cofactor">
    <cofactor evidence="1 10">
        <name>Mg(2+)</name>
        <dbReference type="ChEBI" id="CHEBI:18420"/>
    </cofactor>
</comment>
<feature type="domain" description="DNA/RNA non-specific endonuclease/pyrophosphatase/phosphodiesterase" evidence="13">
    <location>
        <begin position="57"/>
        <end position="250"/>
    </location>
</feature>
<dbReference type="PANTHER" id="PTHR13966:SF5">
    <property type="entry name" value="ENDONUCLEASE G, MITOCHONDRIAL"/>
    <property type="match status" value="1"/>
</dbReference>
<dbReference type="Gene3D" id="3.40.570.10">
    <property type="entry name" value="Extracellular Endonuclease, subunit A"/>
    <property type="match status" value="1"/>
</dbReference>
<accession>A0A1M6EG64</accession>
<reference evidence="15" key="1">
    <citation type="submission" date="2016-11" db="EMBL/GenBank/DDBJ databases">
        <authorList>
            <person name="Varghese N."/>
            <person name="Submissions S."/>
        </authorList>
    </citation>
    <scope>NUCLEOTIDE SEQUENCE [LARGE SCALE GENOMIC DNA]</scope>
    <source>
        <strain evidence="15">DSM 22623</strain>
    </source>
</reference>
<dbReference type="GO" id="GO:0016787">
    <property type="term" value="F:hydrolase activity"/>
    <property type="evidence" value="ECO:0007669"/>
    <property type="project" value="UniProtKB-KW"/>
</dbReference>
<evidence type="ECO:0000256" key="3">
    <source>
        <dbReference type="ARBA" id="ARBA00022722"/>
    </source>
</evidence>
<evidence type="ECO:0000256" key="10">
    <source>
        <dbReference type="RuleBase" id="RU366055"/>
    </source>
</evidence>
<feature type="binding site" evidence="9">
    <location>
        <position position="150"/>
    </location>
    <ligand>
        <name>Mg(2+)</name>
        <dbReference type="ChEBI" id="CHEBI:18420"/>
        <note>catalytic</note>
    </ligand>
</feature>
<evidence type="ECO:0000256" key="11">
    <source>
        <dbReference type="SAM" id="Phobius"/>
    </source>
</evidence>
<dbReference type="InterPro" id="IPR020821">
    <property type="entry name" value="ENPP1-3/EXOG-like_nuc-like"/>
</dbReference>
<evidence type="ECO:0000256" key="8">
    <source>
        <dbReference type="PIRSR" id="PIRSR640255-1"/>
    </source>
</evidence>
<evidence type="ECO:0000313" key="15">
    <source>
        <dbReference type="Proteomes" id="UP000184432"/>
    </source>
</evidence>
<dbReference type="Pfam" id="PF01223">
    <property type="entry name" value="Endonuclease_NS"/>
    <property type="match status" value="1"/>
</dbReference>
<dbReference type="GO" id="GO:0004519">
    <property type="term" value="F:endonuclease activity"/>
    <property type="evidence" value="ECO:0007669"/>
    <property type="project" value="UniProtKB-UniRule"/>
</dbReference>
<evidence type="ECO:0000256" key="5">
    <source>
        <dbReference type="ARBA" id="ARBA00022759"/>
    </source>
</evidence>
<sequence>MNRKYIYPILIIIVSIGFYYFEGYLETKEDNSVIPGNEKNTSSFYYLPTSTTGSVIIHNHYSLSYSEKHEQAEWVAYELKSEHLSKNEFKRPYFEIDRKVRSTSADWRNYKKSGYDRGHLCPAGDRRFSYDAFEETFKTSNVSPQNHEFNSGIWNRLEQKIRYWAKRYDGVYVITGGVLSDDLKSIGYEAVSVPKYFYKIVYDHSETDPKIIAFLLPHQDAQKPLQSFVVSVDKLEELTGIDFFAKLDDQIEARIEQSATTKGWKF</sequence>
<evidence type="ECO:0000256" key="2">
    <source>
        <dbReference type="ARBA" id="ARBA00010052"/>
    </source>
</evidence>
<dbReference type="SUPFAM" id="SSF54060">
    <property type="entry name" value="His-Me finger endonucleases"/>
    <property type="match status" value="1"/>
</dbReference>
<proteinExistence type="inferred from homology"/>
<dbReference type="EMBL" id="FQYP01000003">
    <property type="protein sequence ID" value="SHI84288.1"/>
    <property type="molecule type" value="Genomic_DNA"/>
</dbReference>